<dbReference type="GeneID" id="63798310"/>
<evidence type="ECO:0008006" key="3">
    <source>
        <dbReference type="Google" id="ProtNLM"/>
    </source>
</evidence>
<dbReference type="Proteomes" id="UP000249363">
    <property type="component" value="Unassembled WGS sequence"/>
</dbReference>
<accession>A0A364LB92</accession>
<dbReference type="STRING" id="1196081.A0A364LB92"/>
<comment type="caution">
    <text evidence="1">The sequence shown here is derived from an EMBL/GenBank/DDBJ whole genome shotgun (WGS) entry which is preliminary data.</text>
</comment>
<keyword evidence="2" id="KW-1185">Reference proteome</keyword>
<dbReference type="EMBL" id="MIKG01000022">
    <property type="protein sequence ID" value="RAO73084.1"/>
    <property type="molecule type" value="Genomic_DNA"/>
</dbReference>
<dbReference type="AlphaFoldDB" id="A0A364LB92"/>
<evidence type="ECO:0000313" key="2">
    <source>
        <dbReference type="Proteomes" id="UP000249363"/>
    </source>
</evidence>
<dbReference type="OrthoDB" id="245563at2759"/>
<gene>
    <name evidence="1" type="ORF">BHQ10_009096</name>
</gene>
<evidence type="ECO:0000313" key="1">
    <source>
        <dbReference type="EMBL" id="RAO73084.1"/>
    </source>
</evidence>
<protein>
    <recommendedName>
        <fullName evidence="3">ThuA-like domain-containing protein</fullName>
    </recommendedName>
</protein>
<reference evidence="1 2" key="1">
    <citation type="journal article" date="2017" name="Biotechnol. Biofuels">
        <title>Differential beta-glucosidase expression as a function of carbon source availability in Talaromyces amestolkiae: a genomic and proteomic approach.</title>
        <authorList>
            <person name="de Eugenio L.I."/>
            <person name="Mendez-Liter J.A."/>
            <person name="Nieto-Dominguez M."/>
            <person name="Alonso L."/>
            <person name="Gil-Munoz J."/>
            <person name="Barriuso J."/>
            <person name="Prieto A."/>
            <person name="Martinez M.J."/>
        </authorList>
    </citation>
    <scope>NUCLEOTIDE SEQUENCE [LARGE SCALE GENOMIC DNA]</scope>
    <source>
        <strain evidence="1 2">CIB</strain>
    </source>
</reference>
<organism evidence="1 2">
    <name type="scientific">Talaromyces amestolkiae</name>
    <dbReference type="NCBI Taxonomy" id="1196081"/>
    <lineage>
        <taxon>Eukaryota</taxon>
        <taxon>Fungi</taxon>
        <taxon>Dikarya</taxon>
        <taxon>Ascomycota</taxon>
        <taxon>Pezizomycotina</taxon>
        <taxon>Eurotiomycetes</taxon>
        <taxon>Eurotiomycetidae</taxon>
        <taxon>Eurotiales</taxon>
        <taxon>Trichocomaceae</taxon>
        <taxon>Talaromyces</taxon>
        <taxon>Talaromyces sect. Talaromyces</taxon>
    </lineage>
</organism>
<proteinExistence type="predicted"/>
<dbReference type="RefSeq" id="XP_040737598.1">
    <property type="nucleotide sequence ID" value="XM_040881974.1"/>
</dbReference>
<sequence length="221" mass="24386">MASTDRPEILLLCLSYQEFLDESYAPLIDKLANSAKVKRAKSAAGAIRYLAANNPKAIIITDEGITEKENEEALHKLHSYIHNGGLAIIGLHFPTFTQMGRFDYLFGRVFELPWRHGDYHRTTFQVNPSCTLPAGVELSSMPEPYSMKVLHIKNARPHEKIFVPVADAMTQSYVFPPSYVDQTQAATAGAKIGDGYLVYCGDVNPEVGSDHTILALCGIQA</sequence>
<name>A0A364LB92_TALAM</name>